<dbReference type="RefSeq" id="WP_160734600.1">
    <property type="nucleotide sequence ID" value="NZ_WTYO01000014.1"/>
</dbReference>
<proteinExistence type="predicted"/>
<evidence type="ECO:0000313" key="1">
    <source>
        <dbReference type="EMBL" id="MXO70004.1"/>
    </source>
</evidence>
<evidence type="ECO:0000313" key="2">
    <source>
        <dbReference type="Proteomes" id="UP000444401"/>
    </source>
</evidence>
<reference evidence="1 2" key="1">
    <citation type="submission" date="2019-12" db="EMBL/GenBank/DDBJ databases">
        <title>Genomic-based taxomic classification of the family Erythrobacteraceae.</title>
        <authorList>
            <person name="Xu L."/>
        </authorList>
    </citation>
    <scope>NUCLEOTIDE SEQUENCE [LARGE SCALE GENOMIC DNA]</scope>
    <source>
        <strain evidence="1 2">H32</strain>
    </source>
</reference>
<accession>A0ABW9V1I5</accession>
<dbReference type="Proteomes" id="UP000444401">
    <property type="component" value="Unassembled WGS sequence"/>
</dbReference>
<protein>
    <submittedName>
        <fullName evidence="1">Uncharacterized protein</fullName>
    </submittedName>
</protein>
<keyword evidence="2" id="KW-1185">Reference proteome</keyword>
<sequence length="237" mass="26949">MNHKNRLHNRILGIGHNAGLQQSCQQLLEQHHHEAKTDETLAKKRPQTSELNLHMPTFYPTVRSGTVVRPMSPVGSYWRSSLLTEYASFVVRDDLIFTACHFDKDAHEGDYYTEYDDLTPEEVRLLGAMQVSTGLHRGFMAQYPETASLRLETKQSLDDKDVLAEVEAQLRDALAKSVMQPLSATPLPPSRYTHFHWPNPSKVQERLFAAINPFDTLMIRGLATLLKAGMLHMHLAF</sequence>
<comment type="caution">
    <text evidence="1">The sequence shown here is derived from an EMBL/GenBank/DDBJ whole genome shotgun (WGS) entry which is preliminary data.</text>
</comment>
<gene>
    <name evidence="1" type="ORF">GRI72_14460</name>
</gene>
<name>A0ABW9V1I5_9SPHN</name>
<organism evidence="1 2">
    <name type="scientific">Pelagerythrobacter marinus</name>
    <dbReference type="NCBI Taxonomy" id="538382"/>
    <lineage>
        <taxon>Bacteria</taxon>
        <taxon>Pseudomonadati</taxon>
        <taxon>Pseudomonadota</taxon>
        <taxon>Alphaproteobacteria</taxon>
        <taxon>Sphingomonadales</taxon>
        <taxon>Erythrobacteraceae</taxon>
        <taxon>Pelagerythrobacter</taxon>
    </lineage>
</organism>
<dbReference type="EMBL" id="WTYO01000014">
    <property type="protein sequence ID" value="MXO70004.1"/>
    <property type="molecule type" value="Genomic_DNA"/>
</dbReference>